<dbReference type="Proteomes" id="UP000217199">
    <property type="component" value="Unassembled WGS sequence"/>
</dbReference>
<dbReference type="EMBL" id="NBII01000005">
    <property type="protein sequence ID" value="PAV18366.1"/>
    <property type="molecule type" value="Genomic_DNA"/>
</dbReference>
<accession>A0A286UFI8</accession>
<gene>
    <name evidence="1" type="ORF">PNOK_0520800</name>
</gene>
<dbReference type="InParanoid" id="A0A286UFI8"/>
<keyword evidence="2" id="KW-1185">Reference proteome</keyword>
<organism evidence="1 2">
    <name type="scientific">Pyrrhoderma noxium</name>
    <dbReference type="NCBI Taxonomy" id="2282107"/>
    <lineage>
        <taxon>Eukaryota</taxon>
        <taxon>Fungi</taxon>
        <taxon>Dikarya</taxon>
        <taxon>Basidiomycota</taxon>
        <taxon>Agaricomycotina</taxon>
        <taxon>Agaricomycetes</taxon>
        <taxon>Hymenochaetales</taxon>
        <taxon>Hymenochaetaceae</taxon>
        <taxon>Pyrrhoderma</taxon>
    </lineage>
</organism>
<protein>
    <submittedName>
        <fullName evidence="1">Uncharacterized protein</fullName>
    </submittedName>
</protein>
<evidence type="ECO:0000313" key="2">
    <source>
        <dbReference type="Proteomes" id="UP000217199"/>
    </source>
</evidence>
<evidence type="ECO:0000313" key="1">
    <source>
        <dbReference type="EMBL" id="PAV18366.1"/>
    </source>
</evidence>
<reference evidence="1 2" key="1">
    <citation type="journal article" date="2017" name="Mol. Ecol.">
        <title>Comparative and population genomic landscape of Phellinus noxius: A hypervariable fungus causing root rot in trees.</title>
        <authorList>
            <person name="Chung C.L."/>
            <person name="Lee T.J."/>
            <person name="Akiba M."/>
            <person name="Lee H.H."/>
            <person name="Kuo T.H."/>
            <person name="Liu D."/>
            <person name="Ke H.M."/>
            <person name="Yokoi T."/>
            <person name="Roa M.B."/>
            <person name="Lu M.J."/>
            <person name="Chang Y.Y."/>
            <person name="Ann P.J."/>
            <person name="Tsai J.N."/>
            <person name="Chen C.Y."/>
            <person name="Tzean S.S."/>
            <person name="Ota Y."/>
            <person name="Hattori T."/>
            <person name="Sahashi N."/>
            <person name="Liou R.F."/>
            <person name="Kikuchi T."/>
            <person name="Tsai I.J."/>
        </authorList>
    </citation>
    <scope>NUCLEOTIDE SEQUENCE [LARGE SCALE GENOMIC DNA]</scope>
    <source>
        <strain evidence="1 2">FFPRI411160</strain>
    </source>
</reference>
<name>A0A286UFI8_9AGAM</name>
<proteinExistence type="predicted"/>
<sequence>MMPSANSGDIGRIDISGRNKGAIDRLVKTGMGGREDESLAAIRAMFFRHRLSVNYTSQLIILVSISSTS</sequence>
<comment type="caution">
    <text evidence="1">The sequence shown here is derived from an EMBL/GenBank/DDBJ whole genome shotgun (WGS) entry which is preliminary data.</text>
</comment>
<dbReference type="AlphaFoldDB" id="A0A286UFI8"/>